<dbReference type="AlphaFoldDB" id="A0A1B2JIL3"/>
<feature type="region of interest" description="Disordered" evidence="5">
    <location>
        <begin position="459"/>
        <end position="498"/>
    </location>
</feature>
<evidence type="ECO:0000256" key="5">
    <source>
        <dbReference type="SAM" id="MobiDB-lite"/>
    </source>
</evidence>
<dbReference type="GO" id="GO:0006397">
    <property type="term" value="P:mRNA processing"/>
    <property type="evidence" value="ECO:0007669"/>
    <property type="project" value="UniProtKB-KW"/>
</dbReference>
<dbReference type="Pfam" id="PF13299">
    <property type="entry name" value="CPSF100_C"/>
    <property type="match status" value="1"/>
</dbReference>
<keyword evidence="3 4" id="KW-0539">Nucleus</keyword>
<comment type="similarity">
    <text evidence="4">Belongs to the metallo-beta-lactamase superfamily. RNA-metabolizing metallo-beta-lactamase-like family. CPSF2/YSH1 subfamily.</text>
</comment>
<evidence type="ECO:0000313" key="8">
    <source>
        <dbReference type="Proteomes" id="UP000094565"/>
    </source>
</evidence>
<dbReference type="InterPro" id="IPR036866">
    <property type="entry name" value="RibonucZ/Hydroxyglut_hydro"/>
</dbReference>
<accession>A0A1B2JIL3</accession>
<dbReference type="PANTHER" id="PTHR45922:SF1">
    <property type="entry name" value="CLEAVAGE AND POLYADENYLATION SPECIFICITY FACTOR SUBUNIT 2"/>
    <property type="match status" value="1"/>
</dbReference>
<sequence length="854" mass="95432">MFSYTLLSPDKENSVIRASLLYFDPGINIFADPSWDGVADLSYLDKIIPQINVILLSHPTADFIGGFVYLLQKYPVLKTLPIYSTYPITNLGKVSTTEMYRAKGLVGPLESSIMEKSDIDECFDSIIPLKYSQSTPLTGIAQGLSVTPYNSGHSLGGTFWSINYNNEKIVYAPAWNHSKDSFLNSATFLQSNGHPIPQLVKPASVITGSDLGSSLSYNKKLEKFFTLVDATIAQNGTVFLPTSMSGRFLELLHLMDQHLGNQPIPVLLVAFTGSKSLSLAGNMLEWMSPKIIKDWEERNETPFDPSRVQLVDVDDLVQLPGAKVVFTADADLTVGSTAHSTLASICVDEKNTIIFTERPTNSSFGASIYEIWEKLTLERNGKLEDGFPVPFEKLLTFSRVNLEKLTGLELAQYTEIVNERKQEKRKKRQVEKINTTILADKSIDINKSISEFDSAAVKALEEEDDEDEEEDKEDIGVEETANDERGNTTTTAVASTKKQEKDIYKIPLDFDVRNAKGRNRLFPYHSKTRETDDYGIKIDHSDFVKEDKSEEFSRMLDNKLKRNNRGKGNGHMGDDDDDDDDDDNDDGDENGPARKRRRNARSVKETIYNFDPLVNPERLQLTSNMITARCGLSYIDLSGTVDLRSVLLILNSLKPRNLLILPGRKSHCEKTAESIVTSIRSKNSRSTQVFVTTPDEAIEMESAQATLEVKLADTFESELQWQNIAGGYSVAYVNGVLETITDKKIEAQTIENEDEADKNKDESHYQELVLNPLDQLSTLKSTAPLAIGDIRLSDLKTRLLGLQLKAEFKGKGTLVINDEIMIKKLNDGEIMIDGTCNELFYVIRSAVQGMLAYV</sequence>
<dbReference type="InterPro" id="IPR025069">
    <property type="entry name" value="Cpsf2_C"/>
</dbReference>
<evidence type="ECO:0000256" key="3">
    <source>
        <dbReference type="ARBA" id="ARBA00023242"/>
    </source>
</evidence>
<dbReference type="OrthoDB" id="64353at2759"/>
<dbReference type="GO" id="GO:0003723">
    <property type="term" value="F:RNA binding"/>
    <property type="evidence" value="ECO:0007669"/>
    <property type="project" value="UniProtKB-KW"/>
</dbReference>
<dbReference type="PANTHER" id="PTHR45922">
    <property type="entry name" value="CLEAVAGE AND POLYADENYLATION SPECIFICITY FACTOR SUBUNIT 2"/>
    <property type="match status" value="1"/>
</dbReference>
<dbReference type="Gene3D" id="3.60.15.10">
    <property type="entry name" value="Ribonuclease Z/Hydroxyacylglutathione hydrolase-like"/>
    <property type="match status" value="1"/>
</dbReference>
<feature type="compositionally biased region" description="Polar residues" evidence="5">
    <location>
        <begin position="487"/>
        <end position="496"/>
    </location>
</feature>
<feature type="region of interest" description="Disordered" evidence="5">
    <location>
        <begin position="560"/>
        <end position="600"/>
    </location>
</feature>
<evidence type="ECO:0000259" key="6">
    <source>
        <dbReference type="SMART" id="SM01027"/>
    </source>
</evidence>
<proteinExistence type="inferred from homology"/>
<dbReference type="InterPro" id="IPR022712">
    <property type="entry name" value="Beta_Casp"/>
</dbReference>
<dbReference type="Gene3D" id="3.40.50.10890">
    <property type="match status" value="1"/>
</dbReference>
<name>A0A1B2JIL3_PICPA</name>
<protein>
    <recommendedName>
        <fullName evidence="4">Cleavage and polyadenylation specificity factor subunit 2</fullName>
    </recommendedName>
    <alternativeName>
        <fullName evidence="4">Cleavage and polyadenylation specificity factor 100 kDa subunit</fullName>
    </alternativeName>
</protein>
<dbReference type="Proteomes" id="UP000094565">
    <property type="component" value="Chromosome 4"/>
</dbReference>
<dbReference type="SMART" id="SM01027">
    <property type="entry name" value="Beta-Casp"/>
    <property type="match status" value="1"/>
</dbReference>
<dbReference type="GO" id="GO:0005847">
    <property type="term" value="C:mRNA cleavage and polyadenylation specificity factor complex"/>
    <property type="evidence" value="ECO:0007669"/>
    <property type="project" value="InterPro"/>
</dbReference>
<gene>
    <name evidence="7" type="primary">CFT2</name>
    <name evidence="7" type="ORF">ATY40_BA7505083</name>
</gene>
<keyword evidence="8" id="KW-1185">Reference proteome</keyword>
<keyword evidence="4" id="KW-0694">RNA-binding</keyword>
<feature type="compositionally biased region" description="Acidic residues" evidence="5">
    <location>
        <begin position="574"/>
        <end position="589"/>
    </location>
</feature>
<dbReference type="SUPFAM" id="SSF56281">
    <property type="entry name" value="Metallo-hydrolase/oxidoreductase"/>
    <property type="match status" value="1"/>
</dbReference>
<organism evidence="7 8">
    <name type="scientific">Komagataella pastoris</name>
    <name type="common">Yeast</name>
    <name type="synonym">Pichia pastoris</name>
    <dbReference type="NCBI Taxonomy" id="4922"/>
    <lineage>
        <taxon>Eukaryota</taxon>
        <taxon>Fungi</taxon>
        <taxon>Dikarya</taxon>
        <taxon>Ascomycota</taxon>
        <taxon>Saccharomycotina</taxon>
        <taxon>Pichiomycetes</taxon>
        <taxon>Pichiales</taxon>
        <taxon>Pichiaceae</taxon>
        <taxon>Komagataella</taxon>
    </lineage>
</organism>
<keyword evidence="2 4" id="KW-0507">mRNA processing</keyword>
<dbReference type="Pfam" id="PF10996">
    <property type="entry name" value="Beta-Casp"/>
    <property type="match status" value="1"/>
</dbReference>
<evidence type="ECO:0000313" key="7">
    <source>
        <dbReference type="EMBL" id="ANZ77880.1"/>
    </source>
</evidence>
<dbReference type="InterPro" id="IPR001279">
    <property type="entry name" value="Metallo-B-lactamas"/>
</dbReference>
<feature type="compositionally biased region" description="Acidic residues" evidence="5">
    <location>
        <begin position="461"/>
        <end position="481"/>
    </location>
</feature>
<evidence type="ECO:0000256" key="4">
    <source>
        <dbReference type="RuleBase" id="RU365006"/>
    </source>
</evidence>
<dbReference type="Pfam" id="PF16661">
    <property type="entry name" value="Lactamase_B_6"/>
    <property type="match status" value="1"/>
</dbReference>
<evidence type="ECO:0000256" key="2">
    <source>
        <dbReference type="ARBA" id="ARBA00022664"/>
    </source>
</evidence>
<dbReference type="InterPro" id="IPR027075">
    <property type="entry name" value="CPSF2"/>
</dbReference>
<evidence type="ECO:0000256" key="1">
    <source>
        <dbReference type="ARBA" id="ARBA00004123"/>
    </source>
</evidence>
<comment type="subcellular location">
    <subcellularLocation>
        <location evidence="1 4">Nucleus</location>
    </subcellularLocation>
</comment>
<reference evidence="7 8" key="1">
    <citation type="submission" date="2016-02" db="EMBL/GenBank/DDBJ databases">
        <title>Comparative genomic and transcriptomic foundation for Pichia pastoris.</title>
        <authorList>
            <person name="Love K.R."/>
            <person name="Shah K.A."/>
            <person name="Whittaker C.A."/>
            <person name="Wu J."/>
            <person name="Bartlett M.C."/>
            <person name="Ma D."/>
            <person name="Leeson R.L."/>
            <person name="Priest M."/>
            <person name="Young S.K."/>
            <person name="Love J.C."/>
        </authorList>
    </citation>
    <scope>NUCLEOTIDE SEQUENCE [LARGE SCALE GENOMIC DNA]</scope>
    <source>
        <strain evidence="7 8">ATCC 28485</strain>
    </source>
</reference>
<feature type="domain" description="Beta-Casp" evidence="6">
    <location>
        <begin position="248"/>
        <end position="368"/>
    </location>
</feature>
<dbReference type="EMBL" id="CP014587">
    <property type="protein sequence ID" value="ANZ77880.1"/>
    <property type="molecule type" value="Genomic_DNA"/>
</dbReference>
<dbReference type="InterPro" id="IPR035639">
    <property type="entry name" value="CPSF2_MBL"/>
</dbReference>
<dbReference type="CDD" id="cd16293">
    <property type="entry name" value="CPSF2-like_MBL-fold"/>
    <property type="match status" value="1"/>
</dbReference>